<protein>
    <recommendedName>
        <fullName evidence="3">Type II secretion system protein GspG C-terminal domain-containing protein</fullName>
    </recommendedName>
</protein>
<sequence>MTQLLSSIIATLLGSVLLVNGVLVNTDDILNQAKASANGANMHQLATVIELYYSDHDFYPNVSGGEALVSTLESEGYITGRPIDSNVFRYEAKDNGQNYSLKLVS</sequence>
<proteinExistence type="predicted"/>
<evidence type="ECO:0008006" key="3">
    <source>
        <dbReference type="Google" id="ProtNLM"/>
    </source>
</evidence>
<dbReference type="EMBL" id="LCMA01000008">
    <property type="protein sequence ID" value="KKU26548.1"/>
    <property type="molecule type" value="Genomic_DNA"/>
</dbReference>
<reference evidence="1 2" key="1">
    <citation type="journal article" date="2015" name="Nature">
        <title>rRNA introns, odd ribosomes, and small enigmatic genomes across a large radiation of phyla.</title>
        <authorList>
            <person name="Brown C.T."/>
            <person name="Hug L.A."/>
            <person name="Thomas B.C."/>
            <person name="Sharon I."/>
            <person name="Castelle C.J."/>
            <person name="Singh A."/>
            <person name="Wilkins M.J."/>
            <person name="Williams K.H."/>
            <person name="Banfield J.F."/>
        </authorList>
    </citation>
    <scope>NUCLEOTIDE SEQUENCE [LARGE SCALE GENOMIC DNA]</scope>
</reference>
<organism evidence="1 2">
    <name type="scientific">Candidatus Magasanikbacteria bacterium GW2011_GWA2_46_17</name>
    <dbReference type="NCBI Taxonomy" id="1619042"/>
    <lineage>
        <taxon>Bacteria</taxon>
        <taxon>Candidatus Magasanikiibacteriota</taxon>
    </lineage>
</organism>
<dbReference type="AlphaFoldDB" id="A0A0G1R914"/>
<gene>
    <name evidence="1" type="ORF">UX39_C0008G0011</name>
</gene>
<comment type="caution">
    <text evidence="1">The sequence shown here is derived from an EMBL/GenBank/DDBJ whole genome shotgun (WGS) entry which is preliminary data.</text>
</comment>
<dbReference type="Gene3D" id="3.30.700.10">
    <property type="entry name" value="Glycoprotein, Type 4 Pilin"/>
    <property type="match status" value="1"/>
</dbReference>
<dbReference type="Proteomes" id="UP000034175">
    <property type="component" value="Unassembled WGS sequence"/>
</dbReference>
<accession>A0A0G1R914</accession>
<evidence type="ECO:0000313" key="2">
    <source>
        <dbReference type="Proteomes" id="UP000034175"/>
    </source>
</evidence>
<name>A0A0G1R914_9BACT</name>
<evidence type="ECO:0000313" key="1">
    <source>
        <dbReference type="EMBL" id="KKU26548.1"/>
    </source>
</evidence>